<evidence type="ECO:0000313" key="2">
    <source>
        <dbReference type="Proteomes" id="UP000198824"/>
    </source>
</evidence>
<reference evidence="1 2" key="1">
    <citation type="submission" date="2016-10" db="EMBL/GenBank/DDBJ databases">
        <authorList>
            <person name="de Groot N.N."/>
        </authorList>
    </citation>
    <scope>NUCLEOTIDE SEQUENCE [LARGE SCALE GENOMIC DNA]</scope>
    <source>
        <strain evidence="1 2">S5-249</strain>
    </source>
</reference>
<organism evidence="1 2">
    <name type="scientific">Sphingomonas jatrophae</name>
    <dbReference type="NCBI Taxonomy" id="1166337"/>
    <lineage>
        <taxon>Bacteria</taxon>
        <taxon>Pseudomonadati</taxon>
        <taxon>Pseudomonadota</taxon>
        <taxon>Alphaproteobacteria</taxon>
        <taxon>Sphingomonadales</taxon>
        <taxon>Sphingomonadaceae</taxon>
        <taxon>Sphingomonas</taxon>
    </lineage>
</organism>
<dbReference type="STRING" id="1166337.SAMN05192580_2204"/>
<dbReference type="RefSeq" id="WP_093314518.1">
    <property type="nucleotide sequence ID" value="NZ_FOZG01000002.1"/>
</dbReference>
<dbReference type="EMBL" id="FOZG01000002">
    <property type="protein sequence ID" value="SFR97769.1"/>
    <property type="molecule type" value="Genomic_DNA"/>
</dbReference>
<accession>A0A1I6L2S8</accession>
<gene>
    <name evidence="1" type="ORF">SAMN05192580_2204</name>
</gene>
<protein>
    <submittedName>
        <fullName evidence="1">Uncharacterized protein</fullName>
    </submittedName>
</protein>
<evidence type="ECO:0000313" key="1">
    <source>
        <dbReference type="EMBL" id="SFR97769.1"/>
    </source>
</evidence>
<dbReference type="Proteomes" id="UP000198824">
    <property type="component" value="Unassembled WGS sequence"/>
</dbReference>
<name>A0A1I6L2S8_9SPHN</name>
<dbReference type="OrthoDB" id="7565928at2"/>
<proteinExistence type="predicted"/>
<keyword evidence="2" id="KW-1185">Reference proteome</keyword>
<sequence length="155" mass="18216">MTYNEQLQKVWHSFEKEHGHVPATARDAVQWGVERRMIETPPVDPLAKLAEDMSRALREEYATDREGRRYRVNHAVRVTRGGVQYTFWAMMSDAPREHMQKAFIQRREQIVGDCVQLATDVEAYNGMKKGEPIPMLFDFRDDVEERRYWDGKKAA</sequence>
<dbReference type="AlphaFoldDB" id="A0A1I6L2S8"/>